<sequence length="605" mass="65777">MKTLNKFKNMSNSFFYTIVFLFISLSSLSQESGTIDYSFGKNGKVITMQKDAGLFIYTSTTQSDGKILIGGYRGILEVSDSLNEGFLIMRYQENGILDSSFGIDGMAIVKFPGYSSATVKSLAIQSDGKILATGNGIIGFPIGNTNALIVRLKPNGTIDSTFRDAGKYIYDSKQGNDYFDKILIKTSGEILFCGQIAFKAVLFYQLLPTGDIDTKFGNDGVVLDQDKNFNVRDAAFQHDGKIIVGGNYGFGGNYKMYLGRYLPDGDIDESFGSTGKTITNLDGSSEEIWGVGILEDDKIIASGNSGGLFDQIATVVRFSKDGVLDQSFANLGVVNTKYSDGQSSAKDVVIQNDGKILTAVFYHNDISGFGYFATNRYNASGTLDSLYGNGGTTITEVSTHDFPTTINILKNGKILISGNTNFSSLTSAALVRYNGDKEEKIWYVKIKHWLHHHGITWEDKPNNLINYYSIQSSTNGNAFTEVARIFSNHNGGIQAYSAANNATANYRVAAVSNTGNITYSNTLSLVNTTPTIQLYPNPAKNNLQIQGLPAGTTKLTVTDISGNTRIIATANSTVYSINITQLTSGNYLLNIKTANEVITKQFIKE</sequence>
<dbReference type="Pfam" id="PF18962">
    <property type="entry name" value="Por_Secre_tail"/>
    <property type="match status" value="1"/>
</dbReference>
<dbReference type="NCBIfam" id="TIGR04183">
    <property type="entry name" value="Por_Secre_tail"/>
    <property type="match status" value="1"/>
</dbReference>
<dbReference type="InterPro" id="IPR013431">
    <property type="entry name" value="Delta_60_rpt"/>
</dbReference>
<dbReference type="SUPFAM" id="SSF50998">
    <property type="entry name" value="Quinoprotein alcohol dehydrogenase-like"/>
    <property type="match status" value="1"/>
</dbReference>
<dbReference type="Pfam" id="PF17164">
    <property type="entry name" value="DUF5122"/>
    <property type="match status" value="4"/>
</dbReference>
<organism evidence="2 3">
    <name type="scientific">Limnovirga soli</name>
    <dbReference type="NCBI Taxonomy" id="2656915"/>
    <lineage>
        <taxon>Bacteria</taxon>
        <taxon>Pseudomonadati</taxon>
        <taxon>Bacteroidota</taxon>
        <taxon>Chitinophagia</taxon>
        <taxon>Chitinophagales</taxon>
        <taxon>Chitinophagaceae</taxon>
        <taxon>Limnovirga</taxon>
    </lineage>
</organism>
<dbReference type="InterPro" id="IPR011047">
    <property type="entry name" value="Quinoprotein_ADH-like_sf"/>
</dbReference>
<dbReference type="Gene3D" id="2.60.40.10">
    <property type="entry name" value="Immunoglobulins"/>
    <property type="match status" value="1"/>
</dbReference>
<dbReference type="InterPro" id="IPR026444">
    <property type="entry name" value="Secre_tail"/>
</dbReference>
<protein>
    <submittedName>
        <fullName evidence="2">T9SS type A sorting domain-containing protein</fullName>
    </submittedName>
</protein>
<keyword evidence="3" id="KW-1185">Reference proteome</keyword>
<name>A0A8J8FBC4_9BACT</name>
<dbReference type="AlphaFoldDB" id="A0A8J8FBC4"/>
<dbReference type="NCBIfam" id="TIGR02608">
    <property type="entry name" value="delta_60_rpt"/>
    <property type="match status" value="6"/>
</dbReference>
<proteinExistence type="predicted"/>
<comment type="caution">
    <text evidence="2">The sequence shown here is derived from an EMBL/GenBank/DDBJ whole genome shotgun (WGS) entry which is preliminary data.</text>
</comment>
<feature type="domain" description="Secretion system C-terminal sorting" evidence="1">
    <location>
        <begin position="534"/>
        <end position="603"/>
    </location>
</feature>
<evidence type="ECO:0000313" key="3">
    <source>
        <dbReference type="Proteomes" id="UP000598971"/>
    </source>
</evidence>
<dbReference type="InterPro" id="IPR013783">
    <property type="entry name" value="Ig-like_fold"/>
</dbReference>
<accession>A0A8J8FBC4</accession>
<evidence type="ECO:0000313" key="2">
    <source>
        <dbReference type="EMBL" id="NNV54595.1"/>
    </source>
</evidence>
<evidence type="ECO:0000259" key="1">
    <source>
        <dbReference type="Pfam" id="PF18962"/>
    </source>
</evidence>
<dbReference type="Proteomes" id="UP000598971">
    <property type="component" value="Unassembled WGS sequence"/>
</dbReference>
<gene>
    <name evidence="2" type="ORF">GD597_03915</name>
</gene>
<dbReference type="Gene3D" id="2.80.10.50">
    <property type="match status" value="3"/>
</dbReference>
<reference evidence="2" key="1">
    <citation type="submission" date="2019-10" db="EMBL/GenBank/DDBJ databases">
        <title>Draft genome sequence of Panacibacter sp. KCS-6.</title>
        <authorList>
            <person name="Yim K.J."/>
        </authorList>
    </citation>
    <scope>NUCLEOTIDE SEQUENCE</scope>
    <source>
        <strain evidence="2">KCS-6</strain>
    </source>
</reference>
<dbReference type="EMBL" id="WHPF01000003">
    <property type="protein sequence ID" value="NNV54595.1"/>
    <property type="molecule type" value="Genomic_DNA"/>
</dbReference>